<evidence type="ECO:0000313" key="8">
    <source>
        <dbReference type="Proteomes" id="UP000471633"/>
    </source>
</evidence>
<keyword evidence="3" id="KW-0862">Zinc</keyword>
<keyword evidence="2 5" id="KW-0863">Zinc-finger</keyword>
<dbReference type="CTD" id="24588904"/>
<dbReference type="EMBL" id="AMPZ03000003">
    <property type="protein sequence ID" value="KAH9587528.1"/>
    <property type="molecule type" value="Genomic_DNA"/>
</dbReference>
<sequence length="420" mass="46369">MPQCCFAGCHNRTDDGRGLSFFRFPRRDAARTASWIKACGRKGFVPSQHSRVCSQHFKYDDFERDIRSELMVIGHKRLRLKETAVPCPSVVLQNDTKQVESSKLVYNSKRKSTINSHIEYEATQDNSGPLFSALEKALSNEPLGEMEPPTKRQCFDDVLDLSRKSNHVTNGSEKLSSRNDDDVIMLSEDEDDRLLGSLCDEMEKENAPKQSLLSKSRAFLLKLENELRNEESALVLLQQLRANQRSHALQPKSTKVSSSVTNTVRNTQSPVNQAVSQAVIRNVPSTTGGRATLSPAQNTTAVNPTNATAITKVTKGMAIHALEQQCSGKKAVLRKQLERTLDKVVLPKPAVGNGLSVVPFVPSTLTNEFTAMIGLEEIVTTIQVGILICGHKVAFFLFVFNNFVCNGCGRIIEFAISGSS</sequence>
<dbReference type="Pfam" id="PF05485">
    <property type="entry name" value="THAP"/>
    <property type="match status" value="1"/>
</dbReference>
<dbReference type="Gene3D" id="6.20.210.20">
    <property type="entry name" value="THAP domain"/>
    <property type="match status" value="1"/>
</dbReference>
<reference evidence="7" key="4">
    <citation type="journal article" date="2022" name="PLoS Pathog.">
        <title>Chromosome-level genome of Schistosoma haematobium underpins genome-wide explorations of molecular variation.</title>
        <authorList>
            <person name="Stroehlein A.J."/>
            <person name="Korhonen P.K."/>
            <person name="Lee V.V."/>
            <person name="Ralph S.A."/>
            <person name="Mentink-Kane M."/>
            <person name="You H."/>
            <person name="McManus D.P."/>
            <person name="Tchuente L.T."/>
            <person name="Stothard J.R."/>
            <person name="Kaur P."/>
            <person name="Dudchenko O."/>
            <person name="Aiden E.L."/>
            <person name="Yang B."/>
            <person name="Yang H."/>
            <person name="Emery A.M."/>
            <person name="Webster B.L."/>
            <person name="Brindley P.J."/>
            <person name="Rollinson D."/>
            <person name="Chang B.C.H."/>
            <person name="Gasser R.B."/>
            <person name="Young N.D."/>
        </authorList>
    </citation>
    <scope>NUCLEOTIDE SEQUENCE</scope>
</reference>
<dbReference type="Proteomes" id="UP000471633">
    <property type="component" value="Unassembled WGS sequence"/>
</dbReference>
<name>A0A922RZV0_SCHHA</name>
<dbReference type="PROSITE" id="PS50950">
    <property type="entry name" value="ZF_THAP"/>
    <property type="match status" value="1"/>
</dbReference>
<dbReference type="AlphaFoldDB" id="A0A922RZV0"/>
<evidence type="ECO:0000256" key="4">
    <source>
        <dbReference type="ARBA" id="ARBA00023125"/>
    </source>
</evidence>
<gene>
    <name evidence="7" type="primary">GATAD2A_1</name>
    <name evidence="7" type="ORF">MS3_00005235</name>
</gene>
<evidence type="ECO:0000256" key="5">
    <source>
        <dbReference type="PROSITE-ProRule" id="PRU00309"/>
    </source>
</evidence>
<dbReference type="PANTHER" id="PTHR46927:SF3">
    <property type="entry name" value="THAP-TYPE DOMAIN-CONTAINING PROTEIN"/>
    <property type="match status" value="1"/>
</dbReference>
<dbReference type="InterPro" id="IPR052224">
    <property type="entry name" value="THAP_domain_protein"/>
</dbReference>
<dbReference type="SMART" id="SM00692">
    <property type="entry name" value="DM3"/>
    <property type="match status" value="1"/>
</dbReference>
<evidence type="ECO:0000259" key="6">
    <source>
        <dbReference type="PROSITE" id="PS50950"/>
    </source>
</evidence>
<dbReference type="RefSeq" id="XP_051069225.1">
    <property type="nucleotide sequence ID" value="XM_051213262.1"/>
</dbReference>
<comment type="caution">
    <text evidence="7">The sequence shown here is derived from an EMBL/GenBank/DDBJ whole genome shotgun (WGS) entry which is preliminary data.</text>
</comment>
<dbReference type="GeneID" id="24588904"/>
<protein>
    <submittedName>
        <fullName evidence="7">GATA zinc finger domain containing 2A</fullName>
    </submittedName>
</protein>
<feature type="domain" description="THAP-type" evidence="6">
    <location>
        <begin position="1"/>
        <end position="89"/>
    </location>
</feature>
<reference evidence="7" key="1">
    <citation type="journal article" date="2012" name="Nat. Genet.">
        <title>Whole-genome sequence of Schistosoma haematobium.</title>
        <authorList>
            <person name="Young N.D."/>
            <person name="Jex A.R."/>
            <person name="Li B."/>
            <person name="Liu S."/>
            <person name="Yang L."/>
            <person name="Xiong Z."/>
            <person name="Li Y."/>
            <person name="Cantacessi C."/>
            <person name="Hall R.S."/>
            <person name="Xu X."/>
            <person name="Chen F."/>
            <person name="Wu X."/>
            <person name="Zerlotini A."/>
            <person name="Oliveira G."/>
            <person name="Hofmann A."/>
            <person name="Zhang G."/>
            <person name="Fang X."/>
            <person name="Kang Y."/>
            <person name="Campbell B.E."/>
            <person name="Loukas A."/>
            <person name="Ranganathan S."/>
            <person name="Rollinson D."/>
            <person name="Rinaldi G."/>
            <person name="Brindley P.J."/>
            <person name="Yang H."/>
            <person name="Wang J."/>
            <person name="Wang J."/>
            <person name="Gasser R.B."/>
        </authorList>
    </citation>
    <scope>NUCLEOTIDE SEQUENCE</scope>
</reference>
<proteinExistence type="predicted"/>
<evidence type="ECO:0000256" key="2">
    <source>
        <dbReference type="ARBA" id="ARBA00022771"/>
    </source>
</evidence>
<dbReference type="GO" id="GO:0008270">
    <property type="term" value="F:zinc ion binding"/>
    <property type="evidence" value="ECO:0007669"/>
    <property type="project" value="UniProtKB-KW"/>
</dbReference>
<dbReference type="GO" id="GO:0003677">
    <property type="term" value="F:DNA binding"/>
    <property type="evidence" value="ECO:0007669"/>
    <property type="project" value="UniProtKB-UniRule"/>
</dbReference>
<dbReference type="SMART" id="SM00980">
    <property type="entry name" value="THAP"/>
    <property type="match status" value="1"/>
</dbReference>
<evidence type="ECO:0000313" key="7">
    <source>
        <dbReference type="EMBL" id="KAH9587528.1"/>
    </source>
</evidence>
<keyword evidence="1" id="KW-0479">Metal-binding</keyword>
<keyword evidence="4 5" id="KW-0238">DNA-binding</keyword>
<dbReference type="KEGG" id="shx:MS3_00005235"/>
<dbReference type="InterPro" id="IPR006612">
    <property type="entry name" value="THAP_Znf"/>
</dbReference>
<dbReference type="InterPro" id="IPR038441">
    <property type="entry name" value="THAP_Znf_sf"/>
</dbReference>
<dbReference type="PANTHER" id="PTHR46927">
    <property type="entry name" value="AGAP005574-PA"/>
    <property type="match status" value="1"/>
</dbReference>
<accession>A0A922RZV0</accession>
<keyword evidence="8" id="KW-1185">Reference proteome</keyword>
<dbReference type="SUPFAM" id="SSF57716">
    <property type="entry name" value="Glucocorticoid receptor-like (DNA-binding domain)"/>
    <property type="match status" value="1"/>
</dbReference>
<reference evidence="7" key="2">
    <citation type="journal article" date="2019" name="Gigascience">
        <title>High-quality Schistosoma haematobium genome achieved by single-molecule and long-range sequencing.</title>
        <authorList>
            <person name="Stroehlein A.J."/>
            <person name="Korhonen P.K."/>
            <person name="Chong T.M."/>
            <person name="Lim Y.L."/>
            <person name="Chan K.G."/>
            <person name="Webster B."/>
            <person name="Rollinson D."/>
            <person name="Brindley P.J."/>
            <person name="Gasser R.B."/>
            <person name="Young N.D."/>
        </authorList>
    </citation>
    <scope>NUCLEOTIDE SEQUENCE</scope>
</reference>
<evidence type="ECO:0000256" key="1">
    <source>
        <dbReference type="ARBA" id="ARBA00022723"/>
    </source>
</evidence>
<evidence type="ECO:0000256" key="3">
    <source>
        <dbReference type="ARBA" id="ARBA00022833"/>
    </source>
</evidence>
<reference evidence="7" key="3">
    <citation type="submission" date="2021-06" db="EMBL/GenBank/DDBJ databases">
        <title>Chromosome-level genome assembly for S. haematobium.</title>
        <authorList>
            <person name="Stroehlein A.J."/>
        </authorList>
    </citation>
    <scope>NUCLEOTIDE SEQUENCE</scope>
</reference>
<organism evidence="7 8">
    <name type="scientific">Schistosoma haematobium</name>
    <name type="common">Blood fluke</name>
    <dbReference type="NCBI Taxonomy" id="6185"/>
    <lineage>
        <taxon>Eukaryota</taxon>
        <taxon>Metazoa</taxon>
        <taxon>Spiralia</taxon>
        <taxon>Lophotrochozoa</taxon>
        <taxon>Platyhelminthes</taxon>
        <taxon>Trematoda</taxon>
        <taxon>Digenea</taxon>
        <taxon>Strigeidida</taxon>
        <taxon>Schistosomatoidea</taxon>
        <taxon>Schistosomatidae</taxon>
        <taxon>Schistosoma</taxon>
    </lineage>
</organism>